<sequence length="202" mass="23275">MPPDMSDPSGHHVSRKDLSKYIPKTFKRKAHSPFLKLPGGMRNMIYQLVLVTGESESVYVQEMDIVEFQLLKASGFTFRRSTYLVNTYDVGYILKTFAEFTMSTTYEYVGGEAAPIFYGMSSFAFCSPQATIAFLADRLLTSVAQIKRARMWFFVDRDGAGRKMETWSSILDYMIDNFRLETLYTSFYLKQQYDIEEGLSMT</sequence>
<comment type="caution">
    <text evidence="1">The sequence shown here is derived from an EMBL/GenBank/DDBJ whole genome shotgun (WGS) entry which is preliminary data.</text>
</comment>
<dbReference type="Proteomes" id="UP000324767">
    <property type="component" value="Unassembled WGS sequence"/>
</dbReference>
<reference evidence="1 2" key="1">
    <citation type="submission" date="2019-09" db="EMBL/GenBank/DDBJ databases">
        <title>The hologenome of the rock-dwelling lichen Lasallia pustulata.</title>
        <authorList>
            <person name="Greshake Tzovaras B."/>
            <person name="Segers F."/>
            <person name="Bicker A."/>
            <person name="Dal Grande F."/>
            <person name="Otte J."/>
            <person name="Hankeln T."/>
            <person name="Schmitt I."/>
            <person name="Ebersberger I."/>
        </authorList>
    </citation>
    <scope>NUCLEOTIDE SEQUENCE [LARGE SCALE GENOMIC DNA]</scope>
    <source>
        <strain evidence="1">A1-1</strain>
    </source>
</reference>
<accession>A0A5M8PXQ0</accession>
<evidence type="ECO:0000313" key="1">
    <source>
        <dbReference type="EMBL" id="KAA6413732.1"/>
    </source>
</evidence>
<dbReference type="EMBL" id="VXIT01000003">
    <property type="protein sequence ID" value="KAA6413732.1"/>
    <property type="molecule type" value="Genomic_DNA"/>
</dbReference>
<evidence type="ECO:0000313" key="2">
    <source>
        <dbReference type="Proteomes" id="UP000324767"/>
    </source>
</evidence>
<organism evidence="1 2">
    <name type="scientific">Lasallia pustulata</name>
    <dbReference type="NCBI Taxonomy" id="136370"/>
    <lineage>
        <taxon>Eukaryota</taxon>
        <taxon>Fungi</taxon>
        <taxon>Dikarya</taxon>
        <taxon>Ascomycota</taxon>
        <taxon>Pezizomycotina</taxon>
        <taxon>Lecanoromycetes</taxon>
        <taxon>OSLEUM clade</taxon>
        <taxon>Umbilicariomycetidae</taxon>
        <taxon>Umbilicariales</taxon>
        <taxon>Umbilicariaceae</taxon>
        <taxon>Lasallia</taxon>
    </lineage>
</organism>
<proteinExistence type="predicted"/>
<dbReference type="AlphaFoldDB" id="A0A5M8PXQ0"/>
<dbReference type="OrthoDB" id="5413827at2759"/>
<protein>
    <submittedName>
        <fullName evidence="1">Uncharacterized protein</fullName>
    </submittedName>
</protein>
<name>A0A5M8PXQ0_9LECA</name>
<gene>
    <name evidence="1" type="ORF">FRX48_02093</name>
</gene>